<dbReference type="PANTHER" id="PTHR48079">
    <property type="entry name" value="PROTEIN YEEZ"/>
    <property type="match status" value="1"/>
</dbReference>
<dbReference type="RefSeq" id="WP_009210908.1">
    <property type="nucleotide sequence ID" value="NZ_BBWP01000004.1"/>
</dbReference>
<protein>
    <submittedName>
        <fullName evidence="2">Possible NAD-dependent epimerase/dehydratase</fullName>
    </submittedName>
</protein>
<dbReference type="EMBL" id="AAPJ01000006">
    <property type="protein sequence ID" value="EAS48887.1"/>
    <property type="molecule type" value="Genomic_DNA"/>
</dbReference>
<dbReference type="InterPro" id="IPR001509">
    <property type="entry name" value="Epimerase_deHydtase"/>
</dbReference>
<evidence type="ECO:0000313" key="2">
    <source>
        <dbReference type="EMBL" id="EAS48887.1"/>
    </source>
</evidence>
<dbReference type="BioCyc" id="AURANTIMONAS:SI859A1_03093-MONOMER"/>
<dbReference type="InterPro" id="IPR051783">
    <property type="entry name" value="NAD(P)-dependent_oxidoreduct"/>
</dbReference>
<evidence type="ECO:0000313" key="3">
    <source>
        <dbReference type="Proteomes" id="UP000000321"/>
    </source>
</evidence>
<dbReference type="OrthoDB" id="9801056at2"/>
<dbReference type="Proteomes" id="UP000000321">
    <property type="component" value="Unassembled WGS sequence"/>
</dbReference>
<proteinExistence type="predicted"/>
<keyword evidence="3" id="KW-1185">Reference proteome</keyword>
<dbReference type="PANTHER" id="PTHR48079:SF6">
    <property type="entry name" value="NAD(P)-BINDING DOMAIN-CONTAINING PROTEIN-RELATED"/>
    <property type="match status" value="1"/>
</dbReference>
<dbReference type="GO" id="GO:0004029">
    <property type="term" value="F:aldehyde dehydrogenase (NAD+) activity"/>
    <property type="evidence" value="ECO:0007669"/>
    <property type="project" value="TreeGrafter"/>
</dbReference>
<name>Q1YFT6_AURMS</name>
<accession>Q1YFT6</accession>
<dbReference type="Gene3D" id="3.40.50.720">
    <property type="entry name" value="NAD(P)-binding Rossmann-like Domain"/>
    <property type="match status" value="1"/>
</dbReference>
<feature type="domain" description="NAD-dependent epimerase/dehydratase" evidence="1">
    <location>
        <begin position="3"/>
        <end position="224"/>
    </location>
</feature>
<dbReference type="Pfam" id="PF01370">
    <property type="entry name" value="Epimerase"/>
    <property type="match status" value="1"/>
</dbReference>
<evidence type="ECO:0000259" key="1">
    <source>
        <dbReference type="Pfam" id="PF01370"/>
    </source>
</evidence>
<dbReference type="AlphaFoldDB" id="Q1YFT6"/>
<dbReference type="GO" id="GO:0005737">
    <property type="term" value="C:cytoplasm"/>
    <property type="evidence" value="ECO:0007669"/>
    <property type="project" value="TreeGrafter"/>
</dbReference>
<sequence length="308" mass="31338">MRILLTGSSGFVGRHLKAALAADGHDIVVLRRGGPGGDGVFAAPANLADIETTPDWPRGIDAVAHLAAANPGRGTADAADLAALAAVNRDGTAALARRAAQEGVRRMVFVSTANVHAAFPDPVDEASPIAPQSAYARSKHEGERAFWQGLSGSATTGCVLRPVPVFGPGGRGGIAALAKLARMPAPLPLGGLAAPRSLVAVDDLVQAIVLALTAEQAAGEIFLVAGDPPLSTAAIVTALRHGLGRPPRLIQVPPALLRKLAGLAGREAMVATLDTPFVVDAGHLRHTLGWAPARPTPDALAAMTAEAR</sequence>
<dbReference type="HOGENOM" id="CLU_007383_6_1_5"/>
<dbReference type="SUPFAM" id="SSF51735">
    <property type="entry name" value="NAD(P)-binding Rossmann-fold domains"/>
    <property type="match status" value="1"/>
</dbReference>
<organism evidence="2 3">
    <name type="scientific">Aurantimonas manganoxydans (strain ATCC BAA-1229 / DSM 21871 / SI85-9A1)</name>
    <dbReference type="NCBI Taxonomy" id="287752"/>
    <lineage>
        <taxon>Bacteria</taxon>
        <taxon>Pseudomonadati</taxon>
        <taxon>Pseudomonadota</taxon>
        <taxon>Alphaproteobacteria</taxon>
        <taxon>Hyphomicrobiales</taxon>
        <taxon>Aurantimonadaceae</taxon>
        <taxon>Aurantimonas</taxon>
    </lineage>
</organism>
<dbReference type="InterPro" id="IPR036291">
    <property type="entry name" value="NAD(P)-bd_dom_sf"/>
</dbReference>
<reference evidence="2 3" key="1">
    <citation type="journal article" date="2008" name="Appl. Environ. Microbiol.">
        <title>Genomic insights into Mn(II) oxidation by the marine alphaproteobacterium Aurantimonas sp. strain SI85-9A1.</title>
        <authorList>
            <person name="Dick G.J."/>
            <person name="Podell S."/>
            <person name="Johnson H.A."/>
            <person name="Rivera-Espinoza Y."/>
            <person name="Bernier-Latmani R."/>
            <person name="McCarthy J.K."/>
            <person name="Torpey J.W."/>
            <person name="Clement B.G."/>
            <person name="Gaasterland T."/>
            <person name="Tebo B.M."/>
        </authorList>
    </citation>
    <scope>NUCLEOTIDE SEQUENCE [LARGE SCALE GENOMIC DNA]</scope>
    <source>
        <strain evidence="2 3">SI85-9A1</strain>
    </source>
</reference>
<comment type="caution">
    <text evidence="2">The sequence shown here is derived from an EMBL/GenBank/DDBJ whole genome shotgun (WGS) entry which is preliminary data.</text>
</comment>
<gene>
    <name evidence="2" type="ORF">SI859A1_03093</name>
</gene>